<keyword evidence="8" id="KW-1185">Reference proteome</keyword>
<dbReference type="EC" id="3.1.3.48" evidence="2"/>
<evidence type="ECO:0000256" key="2">
    <source>
        <dbReference type="ARBA" id="ARBA00013064"/>
    </source>
</evidence>
<feature type="domain" description="Phosphotyrosine protein phosphatase I" evidence="6">
    <location>
        <begin position="2"/>
        <end position="151"/>
    </location>
</feature>
<dbReference type="InterPro" id="IPR017867">
    <property type="entry name" value="Tyr_phospatase_low_mol_wt"/>
</dbReference>
<dbReference type="RefSeq" id="WP_202856756.1">
    <property type="nucleotide sequence ID" value="NZ_JAEUGD010000042.1"/>
</dbReference>
<keyword evidence="4" id="KW-0904">Protein phosphatase</keyword>
<evidence type="ECO:0000313" key="7">
    <source>
        <dbReference type="EMBL" id="MBL6447236.1"/>
    </source>
</evidence>
<feature type="active site" description="Nucleophile" evidence="5">
    <location>
        <position position="8"/>
    </location>
</feature>
<proteinExistence type="inferred from homology"/>
<gene>
    <name evidence="7" type="ORF">JMN32_13015</name>
</gene>
<comment type="caution">
    <text evidence="7">The sequence shown here is derived from an EMBL/GenBank/DDBJ whole genome shotgun (WGS) entry which is preliminary data.</text>
</comment>
<evidence type="ECO:0000256" key="3">
    <source>
        <dbReference type="ARBA" id="ARBA00022801"/>
    </source>
</evidence>
<dbReference type="InterPro" id="IPR023485">
    <property type="entry name" value="Ptyr_pPase"/>
</dbReference>
<evidence type="ECO:0000256" key="1">
    <source>
        <dbReference type="ARBA" id="ARBA00011063"/>
    </source>
</evidence>
<evidence type="ECO:0000256" key="5">
    <source>
        <dbReference type="PIRSR" id="PIRSR617867-1"/>
    </source>
</evidence>
<dbReference type="EMBL" id="JAEUGD010000042">
    <property type="protein sequence ID" value="MBL6447236.1"/>
    <property type="molecule type" value="Genomic_DNA"/>
</dbReference>
<dbReference type="SMART" id="SM00226">
    <property type="entry name" value="LMWPc"/>
    <property type="match status" value="1"/>
</dbReference>
<dbReference type="InterPro" id="IPR050438">
    <property type="entry name" value="LMW_PTPase"/>
</dbReference>
<protein>
    <recommendedName>
        <fullName evidence="2">protein-tyrosine-phosphatase</fullName>
        <ecNumber evidence="2">3.1.3.48</ecNumber>
    </recommendedName>
</protein>
<evidence type="ECO:0000256" key="4">
    <source>
        <dbReference type="ARBA" id="ARBA00022912"/>
    </source>
</evidence>
<feature type="active site" description="Proton donor" evidence="5">
    <location>
        <position position="125"/>
    </location>
</feature>
<dbReference type="Gene3D" id="3.40.50.2300">
    <property type="match status" value="1"/>
</dbReference>
<dbReference type="CDD" id="cd16343">
    <property type="entry name" value="LMWPTP"/>
    <property type="match status" value="1"/>
</dbReference>
<dbReference type="Pfam" id="PF01451">
    <property type="entry name" value="LMWPc"/>
    <property type="match status" value="1"/>
</dbReference>
<comment type="similarity">
    <text evidence="1">Belongs to the low molecular weight phosphotyrosine protein phosphatase family.</text>
</comment>
<dbReference type="Proteomes" id="UP000614216">
    <property type="component" value="Unassembled WGS sequence"/>
</dbReference>
<dbReference type="PANTHER" id="PTHR11717">
    <property type="entry name" value="LOW MOLECULAR WEIGHT PROTEIN TYROSINE PHOSPHATASE"/>
    <property type="match status" value="1"/>
</dbReference>
<name>A0A937G2G4_9BACT</name>
<reference evidence="7" key="1">
    <citation type="submission" date="2021-01" db="EMBL/GenBank/DDBJ databases">
        <title>Fulvivirga kasyanovii gen. nov., sp nov., a novel member of the phylum Bacteroidetes isolated from seawater in a mussel farm.</title>
        <authorList>
            <person name="Zhao L.-H."/>
            <person name="Wang Z.-J."/>
        </authorList>
    </citation>
    <scope>NUCLEOTIDE SEQUENCE</scope>
    <source>
        <strain evidence="7">29W222</strain>
    </source>
</reference>
<dbReference type="PRINTS" id="PR00719">
    <property type="entry name" value="LMWPTPASE"/>
</dbReference>
<feature type="active site" evidence="5">
    <location>
        <position position="14"/>
    </location>
</feature>
<dbReference type="InterPro" id="IPR036196">
    <property type="entry name" value="Ptyr_pPase_sf"/>
</dbReference>
<dbReference type="PANTHER" id="PTHR11717:SF7">
    <property type="entry name" value="LOW MOLECULAR WEIGHT PHOSPHOTYROSINE PROTEIN PHOSPHATASE"/>
    <property type="match status" value="1"/>
</dbReference>
<dbReference type="AlphaFoldDB" id="A0A937G2G4"/>
<evidence type="ECO:0000259" key="6">
    <source>
        <dbReference type="SMART" id="SM00226"/>
    </source>
</evidence>
<organism evidence="7 8">
    <name type="scientific">Fulvivirga marina</name>
    <dbReference type="NCBI Taxonomy" id="2494733"/>
    <lineage>
        <taxon>Bacteria</taxon>
        <taxon>Pseudomonadati</taxon>
        <taxon>Bacteroidota</taxon>
        <taxon>Cytophagia</taxon>
        <taxon>Cytophagales</taxon>
        <taxon>Fulvivirgaceae</taxon>
        <taxon>Fulvivirga</taxon>
    </lineage>
</organism>
<evidence type="ECO:0000313" key="8">
    <source>
        <dbReference type="Proteomes" id="UP000614216"/>
    </source>
</evidence>
<sequence length="163" mass="18595">MIKVLFVCLGNICRSPLAQGLLEKKIKELGLNDQMEVDSCGTSQYHIGEQPDGRTVQNALKNGIKLEHKARQFSKKDFRVFDYIVAMDSANMECIRRLDQTHEFSDKFMLIRDFDAVDKGADVPDPYFGGEEGFQQVFLILQRSVNEFLNHVIQKHGLRVSVS</sequence>
<dbReference type="SUPFAM" id="SSF52788">
    <property type="entry name" value="Phosphotyrosine protein phosphatases I"/>
    <property type="match status" value="1"/>
</dbReference>
<keyword evidence="3" id="KW-0378">Hydrolase</keyword>
<accession>A0A937G2G4</accession>
<dbReference type="GO" id="GO:0004725">
    <property type="term" value="F:protein tyrosine phosphatase activity"/>
    <property type="evidence" value="ECO:0007669"/>
    <property type="project" value="UniProtKB-EC"/>
</dbReference>